<dbReference type="GO" id="GO:0051082">
    <property type="term" value="F:unfolded protein binding"/>
    <property type="evidence" value="ECO:0007669"/>
    <property type="project" value="TreeGrafter"/>
</dbReference>
<dbReference type="AlphaFoldDB" id="A0A4V1IW09"/>
<dbReference type="InterPro" id="IPR036869">
    <property type="entry name" value="J_dom_sf"/>
</dbReference>
<proteinExistence type="predicted"/>
<dbReference type="GO" id="GO:0005634">
    <property type="term" value="C:nucleus"/>
    <property type="evidence" value="ECO:0007669"/>
    <property type="project" value="TreeGrafter"/>
</dbReference>
<dbReference type="OrthoDB" id="442087at2759"/>
<dbReference type="SMART" id="SM00271">
    <property type="entry name" value="DnaJ"/>
    <property type="match status" value="1"/>
</dbReference>
<keyword evidence="4" id="KW-1185">Reference proteome</keyword>
<dbReference type="GO" id="GO:0051087">
    <property type="term" value="F:protein-folding chaperone binding"/>
    <property type="evidence" value="ECO:0007669"/>
    <property type="project" value="TreeGrafter"/>
</dbReference>
<name>A0A4V1IW09_9FUNG</name>
<dbReference type="Pfam" id="PF00226">
    <property type="entry name" value="DnaJ"/>
    <property type="match status" value="1"/>
</dbReference>
<keyword evidence="1" id="KW-0812">Transmembrane</keyword>
<dbReference type="CDD" id="cd06257">
    <property type="entry name" value="DnaJ"/>
    <property type="match status" value="1"/>
</dbReference>
<evidence type="ECO:0000256" key="1">
    <source>
        <dbReference type="SAM" id="Phobius"/>
    </source>
</evidence>
<feature type="domain" description="J" evidence="2">
    <location>
        <begin position="6"/>
        <end position="71"/>
    </location>
</feature>
<evidence type="ECO:0000259" key="2">
    <source>
        <dbReference type="PROSITE" id="PS50076"/>
    </source>
</evidence>
<dbReference type="STRING" id="78915.A0A4V1IW09"/>
<dbReference type="Proteomes" id="UP000271241">
    <property type="component" value="Unassembled WGS sequence"/>
</dbReference>
<organism evidence="3 4">
    <name type="scientific">Thamnocephalis sphaerospora</name>
    <dbReference type="NCBI Taxonomy" id="78915"/>
    <lineage>
        <taxon>Eukaryota</taxon>
        <taxon>Fungi</taxon>
        <taxon>Fungi incertae sedis</taxon>
        <taxon>Zoopagomycota</taxon>
        <taxon>Zoopagomycotina</taxon>
        <taxon>Zoopagomycetes</taxon>
        <taxon>Zoopagales</taxon>
        <taxon>Sigmoideomycetaceae</taxon>
        <taxon>Thamnocephalis</taxon>
    </lineage>
</organism>
<dbReference type="Gene3D" id="1.10.287.110">
    <property type="entry name" value="DnaJ domain"/>
    <property type="match status" value="1"/>
</dbReference>
<keyword evidence="1" id="KW-0472">Membrane</keyword>
<accession>A0A4V1IW09</accession>
<dbReference type="PRINTS" id="PR00625">
    <property type="entry name" value="JDOMAIN"/>
</dbReference>
<evidence type="ECO:0000313" key="3">
    <source>
        <dbReference type="EMBL" id="RKP05919.1"/>
    </source>
</evidence>
<dbReference type="GO" id="GO:0005737">
    <property type="term" value="C:cytoplasm"/>
    <property type="evidence" value="ECO:0007669"/>
    <property type="project" value="TreeGrafter"/>
</dbReference>
<dbReference type="PROSITE" id="PS50076">
    <property type="entry name" value="DNAJ_2"/>
    <property type="match status" value="1"/>
</dbReference>
<protein>
    <submittedName>
        <fullName evidence="3">DnaJ domain-containing protein</fullName>
    </submittedName>
</protein>
<keyword evidence="1" id="KW-1133">Transmembrane helix</keyword>
<sequence length="160" mass="18183">MTELPDYYSILGVPRTASAEDIRRAYQREALRCHPDRNNQSRDSTEQFQRLADAYFVLGDTRRRQEYDTATRTHRPFTAHSAHANAEHVFSDAFEELLRPEVAQPGWFWWLVGCIGGFLIGFIIANIFGAIMGVYIGGKLGSIRDNKGECPLQAARCRIC</sequence>
<dbReference type="PANTHER" id="PTHR43948:SF21">
    <property type="entry name" value="DNAJ DOMAIN-CONTAINING PROTEIN"/>
    <property type="match status" value="1"/>
</dbReference>
<dbReference type="GO" id="GO:0044183">
    <property type="term" value="F:protein folding chaperone"/>
    <property type="evidence" value="ECO:0007669"/>
    <property type="project" value="TreeGrafter"/>
</dbReference>
<evidence type="ECO:0000313" key="4">
    <source>
        <dbReference type="Proteomes" id="UP000271241"/>
    </source>
</evidence>
<dbReference type="PANTHER" id="PTHR43948">
    <property type="entry name" value="DNAJ HOMOLOG SUBFAMILY B"/>
    <property type="match status" value="1"/>
</dbReference>
<dbReference type="SUPFAM" id="SSF46565">
    <property type="entry name" value="Chaperone J-domain"/>
    <property type="match status" value="1"/>
</dbReference>
<dbReference type="InterPro" id="IPR001623">
    <property type="entry name" value="DnaJ_domain"/>
</dbReference>
<gene>
    <name evidence="3" type="ORF">THASP1DRAFT_32258</name>
</gene>
<feature type="transmembrane region" description="Helical" evidence="1">
    <location>
        <begin position="107"/>
        <end position="137"/>
    </location>
</feature>
<dbReference type="EMBL" id="KZ993000">
    <property type="protein sequence ID" value="RKP05919.1"/>
    <property type="molecule type" value="Genomic_DNA"/>
</dbReference>
<reference evidence="4" key="1">
    <citation type="journal article" date="2018" name="Nat. Microbiol.">
        <title>Leveraging single-cell genomics to expand the fungal tree of life.</title>
        <authorList>
            <person name="Ahrendt S.R."/>
            <person name="Quandt C.A."/>
            <person name="Ciobanu D."/>
            <person name="Clum A."/>
            <person name="Salamov A."/>
            <person name="Andreopoulos B."/>
            <person name="Cheng J.F."/>
            <person name="Woyke T."/>
            <person name="Pelin A."/>
            <person name="Henrissat B."/>
            <person name="Reynolds N.K."/>
            <person name="Benny G.L."/>
            <person name="Smith M.E."/>
            <person name="James T.Y."/>
            <person name="Grigoriev I.V."/>
        </authorList>
    </citation>
    <scope>NUCLEOTIDE SEQUENCE [LARGE SCALE GENOMIC DNA]</scope>
    <source>
        <strain evidence="4">RSA 1356</strain>
    </source>
</reference>